<name>A0ABR2CBN8_9ROSI</name>
<proteinExistence type="predicted"/>
<accession>A0ABR2CBN8</accession>
<reference evidence="1 2" key="1">
    <citation type="journal article" date="2024" name="G3 (Bethesda)">
        <title>Genome assembly of Hibiscus sabdariffa L. provides insights into metabolisms of medicinal natural products.</title>
        <authorList>
            <person name="Kim T."/>
        </authorList>
    </citation>
    <scope>NUCLEOTIDE SEQUENCE [LARGE SCALE GENOMIC DNA]</scope>
    <source>
        <strain evidence="1">TK-2024</strain>
        <tissue evidence="1">Old leaves</tissue>
    </source>
</reference>
<evidence type="ECO:0000313" key="1">
    <source>
        <dbReference type="EMBL" id="KAK8516916.1"/>
    </source>
</evidence>
<sequence length="113" mass="12216">MGKVGLFQQGHLSAMLKTFGDNGHNSQSTYFSSFSVAAIALVTGSLGSEISSPATSCSSSSPIKNSSEIQEYANGVHVHIYTYIKSIVQTYRITVHAYKVHTSYRKPPSPDDI</sequence>
<protein>
    <submittedName>
        <fullName evidence="1">Uncharacterized protein</fullName>
    </submittedName>
</protein>
<evidence type="ECO:0000313" key="2">
    <source>
        <dbReference type="Proteomes" id="UP001472677"/>
    </source>
</evidence>
<dbReference type="Proteomes" id="UP001472677">
    <property type="component" value="Unassembled WGS sequence"/>
</dbReference>
<gene>
    <name evidence="1" type="ORF">V6N12_032116</name>
</gene>
<comment type="caution">
    <text evidence="1">The sequence shown here is derived from an EMBL/GenBank/DDBJ whole genome shotgun (WGS) entry which is preliminary data.</text>
</comment>
<dbReference type="EMBL" id="JBBPBM010000056">
    <property type="protein sequence ID" value="KAK8516916.1"/>
    <property type="molecule type" value="Genomic_DNA"/>
</dbReference>
<organism evidence="1 2">
    <name type="scientific">Hibiscus sabdariffa</name>
    <name type="common">roselle</name>
    <dbReference type="NCBI Taxonomy" id="183260"/>
    <lineage>
        <taxon>Eukaryota</taxon>
        <taxon>Viridiplantae</taxon>
        <taxon>Streptophyta</taxon>
        <taxon>Embryophyta</taxon>
        <taxon>Tracheophyta</taxon>
        <taxon>Spermatophyta</taxon>
        <taxon>Magnoliopsida</taxon>
        <taxon>eudicotyledons</taxon>
        <taxon>Gunneridae</taxon>
        <taxon>Pentapetalae</taxon>
        <taxon>rosids</taxon>
        <taxon>malvids</taxon>
        <taxon>Malvales</taxon>
        <taxon>Malvaceae</taxon>
        <taxon>Malvoideae</taxon>
        <taxon>Hibiscus</taxon>
    </lineage>
</organism>
<keyword evidence="2" id="KW-1185">Reference proteome</keyword>